<evidence type="ECO:0000259" key="2">
    <source>
        <dbReference type="Pfam" id="PF09848"/>
    </source>
</evidence>
<dbReference type="InterPro" id="IPR015927">
    <property type="entry name" value="Peptidase_S24_S26A/B/C"/>
</dbReference>
<reference evidence="3 4" key="1">
    <citation type="submission" date="2021-05" db="EMBL/GenBank/DDBJ databases">
        <title>The draft genome of Geobacter luticola JCM 17780.</title>
        <authorList>
            <person name="Xu Z."/>
            <person name="Masuda Y."/>
            <person name="Itoh H."/>
            <person name="Senoo K."/>
        </authorList>
    </citation>
    <scope>NUCLEOTIDE SEQUENCE [LARGE SCALE GENOMIC DNA]</scope>
    <source>
        <strain evidence="3 4">JCM 17780</strain>
    </source>
</reference>
<evidence type="ECO:0000313" key="4">
    <source>
        <dbReference type="Proteomes" id="UP000756860"/>
    </source>
</evidence>
<evidence type="ECO:0000313" key="3">
    <source>
        <dbReference type="EMBL" id="MBT0653299.1"/>
    </source>
</evidence>
<dbReference type="Pfam" id="PF00717">
    <property type="entry name" value="Peptidase_S24"/>
    <property type="match status" value="1"/>
</dbReference>
<proteinExistence type="predicted"/>
<dbReference type="SUPFAM" id="SSF51306">
    <property type="entry name" value="LexA/Signal peptidase"/>
    <property type="match status" value="1"/>
</dbReference>
<gene>
    <name evidence="3" type="ORF">KI810_09545</name>
</gene>
<comment type="caution">
    <text evidence="3">The sequence shown here is derived from an EMBL/GenBank/DDBJ whole genome shotgun (WGS) entry which is preliminary data.</text>
</comment>
<dbReference type="Proteomes" id="UP000756860">
    <property type="component" value="Unassembled WGS sequence"/>
</dbReference>
<dbReference type="Gene3D" id="3.40.50.300">
    <property type="entry name" value="P-loop containing nucleotide triphosphate hydrolases"/>
    <property type="match status" value="1"/>
</dbReference>
<dbReference type="Pfam" id="PF09848">
    <property type="entry name" value="SLFN-g3_helicase"/>
    <property type="match status" value="1"/>
</dbReference>
<dbReference type="InterPro" id="IPR039418">
    <property type="entry name" value="LexA-like"/>
</dbReference>
<keyword evidence="4" id="KW-1185">Reference proteome</keyword>
<dbReference type="InterPro" id="IPR018647">
    <property type="entry name" value="SLFN_3-like_DNA/RNA_helicase"/>
</dbReference>
<dbReference type="EMBL" id="JAHCVK010000003">
    <property type="protein sequence ID" value="MBT0653299.1"/>
    <property type="molecule type" value="Genomic_DNA"/>
</dbReference>
<name>A0ABS5SD53_9BACT</name>
<evidence type="ECO:0000259" key="1">
    <source>
        <dbReference type="Pfam" id="PF00717"/>
    </source>
</evidence>
<dbReference type="SUPFAM" id="SSF52540">
    <property type="entry name" value="P-loop containing nucleoside triphosphate hydrolases"/>
    <property type="match status" value="2"/>
</dbReference>
<dbReference type="InterPro" id="IPR036286">
    <property type="entry name" value="LexA/Signal_pep-like_sf"/>
</dbReference>
<dbReference type="InterPro" id="IPR027417">
    <property type="entry name" value="P-loop_NTPase"/>
</dbReference>
<accession>A0ABS5SD53</accession>
<feature type="domain" description="Schlafen group 3-like DNA/RNA helicase" evidence="2">
    <location>
        <begin position="261"/>
        <end position="604"/>
    </location>
</feature>
<organism evidence="3 4">
    <name type="scientific">Geomobilimonas luticola</name>
    <dbReference type="NCBI Taxonomy" id="1114878"/>
    <lineage>
        <taxon>Bacteria</taxon>
        <taxon>Pseudomonadati</taxon>
        <taxon>Thermodesulfobacteriota</taxon>
        <taxon>Desulfuromonadia</taxon>
        <taxon>Geobacterales</taxon>
        <taxon>Geobacteraceae</taxon>
        <taxon>Geomobilimonas</taxon>
    </lineage>
</organism>
<feature type="domain" description="Peptidase S24/S26A/S26B/S26C" evidence="1">
    <location>
        <begin position="658"/>
        <end position="734"/>
    </location>
</feature>
<sequence length="801" mass="90717">MIVYSATKARFHDDVMTNDIDGIIHSAFESATGRTTGKSEIHSWKSSLEYMERVLRDNEIPFDAGVAIEYHLPQTSKRIDFILTGQDRDRRESAILVELKQWEKAELTRSDAIVITRFKRGPAETLHPSYQAWSYKQLLEDFNQTVQEEHIGLYPCAYLHNYEDDGVITNPFYGDYLKKAPVFLKPDALKLQQFIKSHVRYGDTTRIMYRIEHGKIKPSKNLADELASMLHGNREFVLIDDQKMVFEKAKWLAEQASERDKKVLIVEGGPGTGKSVVAINSLVSLTGKDHVVQYVTRNSAPRLVYEARLTGHFRKTRISNMFSGSGSFHAVPPNTFDCLIVDEAHRLNEKSGMFSHLGENQIKEIISASKLSIFFIDEDQKVTLKDIGDKEAIRTWAKKLGAEVVEVSLESQFRCNGSNGYLAWLDNSLQICETANETLDTREYDFRIVDFPAELHDLIREKNKLSNKARMVAGYCWDWISKKNPMLKDIVIGDYRATWNLETDGQAWIIKPDSASEVGCIHTCQGLEVDYIGVIVGPDLVVRDGRVLTRPAERSRMDKSIQGWKKLLKDDPEGGAVRLDAIIKNTYRTLMTRGQKGCYVYFVDDETRRFFAGRMQAVPAVEAVTEKPVMPAHEEPATVLPFRRLGPGEVRPYENCVPLYDLKIAAGGFSDEQQLDDCEWVELPEAFRSQKGLFVAQVVGESMNRRIPNGAWCLFRIASAGSRNGKVVLASHREIADTDTSGHYTVKIYESTKENLADGSWRHLSIILRPDSYLPGYEPIVLSKDQAEELRVVAELVVVLG</sequence>
<dbReference type="Gene3D" id="2.10.109.10">
    <property type="entry name" value="Umud Fragment, subunit A"/>
    <property type="match status" value="1"/>
</dbReference>
<dbReference type="CDD" id="cd06529">
    <property type="entry name" value="S24_LexA-like"/>
    <property type="match status" value="1"/>
</dbReference>
<protein>
    <submittedName>
        <fullName evidence="3">DUF2075 domain-containing protein</fullName>
    </submittedName>
</protein>